<evidence type="ECO:0000313" key="2">
    <source>
        <dbReference type="EMBL" id="KAK3036754.1"/>
    </source>
</evidence>
<comment type="caution">
    <text evidence="2">The sequence shown here is derived from an EMBL/GenBank/DDBJ whole genome shotgun (WGS) entry which is preliminary data.</text>
</comment>
<dbReference type="EMBL" id="JAVXUP010000139">
    <property type="protein sequence ID" value="KAK3036754.1"/>
    <property type="molecule type" value="Genomic_DNA"/>
</dbReference>
<dbReference type="Pfam" id="PF03101">
    <property type="entry name" value="FAR1"/>
    <property type="match status" value="1"/>
</dbReference>
<accession>A0AA88X168</accession>
<dbReference type="InterPro" id="IPR004330">
    <property type="entry name" value="FAR1_DNA_bnd_dom"/>
</dbReference>
<evidence type="ECO:0000313" key="3">
    <source>
        <dbReference type="Proteomes" id="UP001188597"/>
    </source>
</evidence>
<dbReference type="AlphaFoldDB" id="A0AA88X168"/>
<dbReference type="Proteomes" id="UP001188597">
    <property type="component" value="Unassembled WGS sequence"/>
</dbReference>
<gene>
    <name evidence="2" type="ORF">RJ639_029719</name>
</gene>
<evidence type="ECO:0000259" key="1">
    <source>
        <dbReference type="Pfam" id="PF03101"/>
    </source>
</evidence>
<organism evidence="2 3">
    <name type="scientific">Escallonia herrerae</name>
    <dbReference type="NCBI Taxonomy" id="1293975"/>
    <lineage>
        <taxon>Eukaryota</taxon>
        <taxon>Viridiplantae</taxon>
        <taxon>Streptophyta</taxon>
        <taxon>Embryophyta</taxon>
        <taxon>Tracheophyta</taxon>
        <taxon>Spermatophyta</taxon>
        <taxon>Magnoliopsida</taxon>
        <taxon>eudicotyledons</taxon>
        <taxon>Gunneridae</taxon>
        <taxon>Pentapetalae</taxon>
        <taxon>asterids</taxon>
        <taxon>campanulids</taxon>
        <taxon>Escalloniales</taxon>
        <taxon>Escalloniaceae</taxon>
        <taxon>Escallonia</taxon>
    </lineage>
</organism>
<keyword evidence="3" id="KW-1185">Reference proteome</keyword>
<sequence>MATGVIFRRQFVRNKQDFKKLDDKRLNGNEKRRRDLRTGCEMQVNLSKKLGMWVVEKLQDVYNHPLTTTPSKITRVVNVMKPSEEAT</sequence>
<protein>
    <recommendedName>
        <fullName evidence="1">FAR1 domain-containing protein</fullName>
    </recommendedName>
</protein>
<proteinExistence type="predicted"/>
<name>A0AA88X168_9ASTE</name>
<feature type="domain" description="FAR1" evidence="1">
    <location>
        <begin position="3"/>
        <end position="67"/>
    </location>
</feature>
<reference evidence="2" key="1">
    <citation type="submission" date="2022-12" db="EMBL/GenBank/DDBJ databases">
        <title>Draft genome assemblies for two species of Escallonia (Escalloniales).</title>
        <authorList>
            <person name="Chanderbali A."/>
            <person name="Dervinis C."/>
            <person name="Anghel I."/>
            <person name="Soltis D."/>
            <person name="Soltis P."/>
            <person name="Zapata F."/>
        </authorList>
    </citation>
    <scope>NUCLEOTIDE SEQUENCE</scope>
    <source>
        <strain evidence="2">UCBG64.0493</strain>
        <tissue evidence="2">Leaf</tissue>
    </source>
</reference>